<feature type="region of interest" description="Disordered" evidence="1">
    <location>
        <begin position="203"/>
        <end position="254"/>
    </location>
</feature>
<evidence type="ECO:0000313" key="3">
    <source>
        <dbReference type="Proteomes" id="UP000215914"/>
    </source>
</evidence>
<evidence type="ECO:0000256" key="1">
    <source>
        <dbReference type="SAM" id="MobiDB-lite"/>
    </source>
</evidence>
<name>A0A9K3NQG8_HELAN</name>
<comment type="caution">
    <text evidence="2">The sequence shown here is derived from an EMBL/GenBank/DDBJ whole genome shotgun (WGS) entry which is preliminary data.</text>
</comment>
<reference evidence="2" key="2">
    <citation type="submission" date="2020-06" db="EMBL/GenBank/DDBJ databases">
        <title>Helianthus annuus Genome sequencing and assembly Release 2.</title>
        <authorList>
            <person name="Gouzy J."/>
            <person name="Langlade N."/>
            <person name="Munos S."/>
        </authorList>
    </citation>
    <scope>NUCLEOTIDE SEQUENCE</scope>
    <source>
        <tissue evidence="2">Leaves</tissue>
    </source>
</reference>
<dbReference type="Gramene" id="mRNA:HanXRQr2_Chr04g0152351">
    <property type="protein sequence ID" value="mRNA:HanXRQr2_Chr04g0152351"/>
    <property type="gene ID" value="HanXRQr2_Chr04g0152351"/>
</dbReference>
<sequence length="351" mass="39728">MLTQVFCGSESRKTWFFVGIGYSSNRGSSSSRHLVKIHGSSYDDIYTLSTVMAPEEQNWKLAMKKTDKTEEQKMSEPCHNMVAYLDPQEKIAKFKEITKWLRESRINEAITHQTLIYKTLAKEFWDSANVVEIDGKEIFKGIAAKRYTESTPPRRLFGALGDKNYVAPANDKWLHDESQTDDEEPMLKKMIDDKFGRKKLKLFGDTDDEGDDDEGGEVCDGGNVGASGASACSGGNDESESDDNPPEQGYEHYIDDRGARQVRRIGTDQNEDYVPSDTEAERLKKKKMAIRRKKKMKKTIGTSSAEPPVTQHETVTEPVHEANVINTDLQLISEAQSVVADCSRKWHRMKR</sequence>
<proteinExistence type="predicted"/>
<feature type="compositionally biased region" description="Low complexity" evidence="1">
    <location>
        <begin position="226"/>
        <end position="235"/>
    </location>
</feature>
<reference evidence="2" key="1">
    <citation type="journal article" date="2017" name="Nature">
        <title>The sunflower genome provides insights into oil metabolism, flowering and Asterid evolution.</title>
        <authorList>
            <person name="Badouin H."/>
            <person name="Gouzy J."/>
            <person name="Grassa C.J."/>
            <person name="Murat F."/>
            <person name="Staton S.E."/>
            <person name="Cottret L."/>
            <person name="Lelandais-Briere C."/>
            <person name="Owens G.L."/>
            <person name="Carrere S."/>
            <person name="Mayjonade B."/>
            <person name="Legrand L."/>
            <person name="Gill N."/>
            <person name="Kane N.C."/>
            <person name="Bowers J.E."/>
            <person name="Hubner S."/>
            <person name="Bellec A."/>
            <person name="Berard A."/>
            <person name="Berges H."/>
            <person name="Blanchet N."/>
            <person name="Boniface M.C."/>
            <person name="Brunel D."/>
            <person name="Catrice O."/>
            <person name="Chaidir N."/>
            <person name="Claudel C."/>
            <person name="Donnadieu C."/>
            <person name="Faraut T."/>
            <person name="Fievet G."/>
            <person name="Helmstetter N."/>
            <person name="King M."/>
            <person name="Knapp S.J."/>
            <person name="Lai Z."/>
            <person name="Le Paslier M.C."/>
            <person name="Lippi Y."/>
            <person name="Lorenzon L."/>
            <person name="Mandel J.R."/>
            <person name="Marage G."/>
            <person name="Marchand G."/>
            <person name="Marquand E."/>
            <person name="Bret-Mestries E."/>
            <person name="Morien E."/>
            <person name="Nambeesan S."/>
            <person name="Nguyen T."/>
            <person name="Pegot-Espagnet P."/>
            <person name="Pouilly N."/>
            <person name="Raftis F."/>
            <person name="Sallet E."/>
            <person name="Schiex T."/>
            <person name="Thomas J."/>
            <person name="Vandecasteele C."/>
            <person name="Vares D."/>
            <person name="Vear F."/>
            <person name="Vautrin S."/>
            <person name="Crespi M."/>
            <person name="Mangin B."/>
            <person name="Burke J.M."/>
            <person name="Salse J."/>
            <person name="Munos S."/>
            <person name="Vincourt P."/>
            <person name="Rieseberg L.H."/>
            <person name="Langlade N.B."/>
        </authorList>
    </citation>
    <scope>NUCLEOTIDE SEQUENCE</scope>
    <source>
        <tissue evidence="2">Leaves</tissue>
    </source>
</reference>
<feature type="compositionally biased region" description="Acidic residues" evidence="1">
    <location>
        <begin position="205"/>
        <end position="217"/>
    </location>
</feature>
<dbReference type="EMBL" id="MNCJ02000319">
    <property type="protein sequence ID" value="KAF5809029.1"/>
    <property type="molecule type" value="Genomic_DNA"/>
</dbReference>
<feature type="region of interest" description="Disordered" evidence="1">
    <location>
        <begin position="292"/>
        <end position="315"/>
    </location>
</feature>
<evidence type="ECO:0000313" key="2">
    <source>
        <dbReference type="EMBL" id="KAF5809029.1"/>
    </source>
</evidence>
<gene>
    <name evidence="2" type="ORF">HanXRQr2_Chr04g0152351</name>
</gene>
<organism evidence="2 3">
    <name type="scientific">Helianthus annuus</name>
    <name type="common">Common sunflower</name>
    <dbReference type="NCBI Taxonomy" id="4232"/>
    <lineage>
        <taxon>Eukaryota</taxon>
        <taxon>Viridiplantae</taxon>
        <taxon>Streptophyta</taxon>
        <taxon>Embryophyta</taxon>
        <taxon>Tracheophyta</taxon>
        <taxon>Spermatophyta</taxon>
        <taxon>Magnoliopsida</taxon>
        <taxon>eudicotyledons</taxon>
        <taxon>Gunneridae</taxon>
        <taxon>Pentapetalae</taxon>
        <taxon>asterids</taxon>
        <taxon>campanulids</taxon>
        <taxon>Asterales</taxon>
        <taxon>Asteraceae</taxon>
        <taxon>Asteroideae</taxon>
        <taxon>Heliantheae alliance</taxon>
        <taxon>Heliantheae</taxon>
        <taxon>Helianthus</taxon>
    </lineage>
</organism>
<keyword evidence="3" id="KW-1185">Reference proteome</keyword>
<accession>A0A9K3NQG8</accession>
<dbReference type="AlphaFoldDB" id="A0A9K3NQG8"/>
<dbReference type="Proteomes" id="UP000215914">
    <property type="component" value="Unassembled WGS sequence"/>
</dbReference>
<protein>
    <submittedName>
        <fullName evidence="2">Uncharacterized protein</fullName>
    </submittedName>
</protein>